<accession>A0ABP9CXP6</accession>
<keyword evidence="2" id="KW-1185">Reference proteome</keyword>
<protein>
    <submittedName>
        <fullName evidence="1">Uncharacterized protein</fullName>
    </submittedName>
</protein>
<dbReference type="EMBL" id="BAABJW010000004">
    <property type="protein sequence ID" value="GAA4816932.1"/>
    <property type="molecule type" value="Genomic_DNA"/>
</dbReference>
<comment type="caution">
    <text evidence="1">The sequence shown here is derived from an EMBL/GenBank/DDBJ whole genome shotgun (WGS) entry which is preliminary data.</text>
</comment>
<reference evidence="2" key="1">
    <citation type="journal article" date="2019" name="Int. J. Syst. Evol. Microbiol.">
        <title>The Global Catalogue of Microorganisms (GCM) 10K type strain sequencing project: providing services to taxonomists for standard genome sequencing and annotation.</title>
        <authorList>
            <consortium name="The Broad Institute Genomics Platform"/>
            <consortium name="The Broad Institute Genome Sequencing Center for Infectious Disease"/>
            <person name="Wu L."/>
            <person name="Ma J."/>
        </authorList>
    </citation>
    <scope>NUCLEOTIDE SEQUENCE [LARGE SCALE GENOMIC DNA]</scope>
    <source>
        <strain evidence="2">JCM 18325</strain>
    </source>
</reference>
<organism evidence="1 2">
    <name type="scientific">Litoribaculum gwangyangense</name>
    <dbReference type="NCBI Taxonomy" id="1130722"/>
    <lineage>
        <taxon>Bacteria</taxon>
        <taxon>Pseudomonadati</taxon>
        <taxon>Bacteroidota</taxon>
        <taxon>Flavobacteriia</taxon>
        <taxon>Flavobacteriales</taxon>
        <taxon>Flavobacteriaceae</taxon>
        <taxon>Litoribaculum</taxon>
    </lineage>
</organism>
<name>A0ABP9CXP6_9FLAO</name>
<sequence>MKVISIQLCSINQTSVVINMKNQLDQEKKMPIILTHSEPYMRYVNKDIKDFNMNHKLNGAFEKRERTHFTCKNLKYNNIIN</sequence>
<evidence type="ECO:0000313" key="2">
    <source>
        <dbReference type="Proteomes" id="UP001501433"/>
    </source>
</evidence>
<proteinExistence type="predicted"/>
<gene>
    <name evidence="1" type="ORF">GCM10023330_26960</name>
</gene>
<dbReference type="Proteomes" id="UP001501433">
    <property type="component" value="Unassembled WGS sequence"/>
</dbReference>
<evidence type="ECO:0000313" key="1">
    <source>
        <dbReference type="EMBL" id="GAA4816932.1"/>
    </source>
</evidence>
<dbReference type="RefSeq" id="WP_345277695.1">
    <property type="nucleotide sequence ID" value="NZ_BAABJW010000004.1"/>
</dbReference>